<evidence type="ECO:0000313" key="3">
    <source>
        <dbReference type="Proteomes" id="UP001500967"/>
    </source>
</evidence>
<keyword evidence="1" id="KW-0472">Membrane</keyword>
<comment type="caution">
    <text evidence="2">The sequence shown here is derived from an EMBL/GenBank/DDBJ whole genome shotgun (WGS) entry which is preliminary data.</text>
</comment>
<feature type="transmembrane region" description="Helical" evidence="1">
    <location>
        <begin position="83"/>
        <end position="113"/>
    </location>
</feature>
<sequence>MIAATALYAGSVTVVAETRTTSRRAARTAGAGTAAVVAGVFLLMILLAHVAYPATWALGAAFAVVATHRTLRADLGARTAASTAVGVAALVAASFVFVSYLAPMALIGALGVYRLLRLGLTPRSALVAMGGSLSALLAAAAATFAVALSTM</sequence>
<keyword evidence="1" id="KW-1133">Transmembrane helix</keyword>
<keyword evidence="3" id="KW-1185">Reference proteome</keyword>
<proteinExistence type="predicted"/>
<dbReference type="Proteomes" id="UP001500967">
    <property type="component" value="Unassembled WGS sequence"/>
</dbReference>
<feature type="transmembrane region" description="Helical" evidence="1">
    <location>
        <begin position="29"/>
        <end position="48"/>
    </location>
</feature>
<protein>
    <submittedName>
        <fullName evidence="2">Uncharacterized protein</fullName>
    </submittedName>
</protein>
<evidence type="ECO:0000256" key="1">
    <source>
        <dbReference type="SAM" id="Phobius"/>
    </source>
</evidence>
<name>A0ABP3DEI6_9ACTN</name>
<keyword evidence="1" id="KW-0812">Transmembrane</keyword>
<accession>A0ABP3DEI6</accession>
<feature type="transmembrane region" description="Helical" evidence="1">
    <location>
        <begin position="54"/>
        <end position="71"/>
    </location>
</feature>
<dbReference type="EMBL" id="BAAAGX010000006">
    <property type="protein sequence ID" value="GAA0228317.1"/>
    <property type="molecule type" value="Genomic_DNA"/>
</dbReference>
<evidence type="ECO:0000313" key="2">
    <source>
        <dbReference type="EMBL" id="GAA0228317.1"/>
    </source>
</evidence>
<feature type="transmembrane region" description="Helical" evidence="1">
    <location>
        <begin position="125"/>
        <end position="148"/>
    </location>
</feature>
<organism evidence="2 3">
    <name type="scientific">Cryptosporangium japonicum</name>
    <dbReference type="NCBI Taxonomy" id="80872"/>
    <lineage>
        <taxon>Bacteria</taxon>
        <taxon>Bacillati</taxon>
        <taxon>Actinomycetota</taxon>
        <taxon>Actinomycetes</taxon>
        <taxon>Cryptosporangiales</taxon>
        <taxon>Cryptosporangiaceae</taxon>
        <taxon>Cryptosporangium</taxon>
    </lineage>
</organism>
<gene>
    <name evidence="2" type="ORF">GCM10009539_12160</name>
</gene>
<reference evidence="3" key="1">
    <citation type="journal article" date="2019" name="Int. J. Syst. Evol. Microbiol.">
        <title>The Global Catalogue of Microorganisms (GCM) 10K type strain sequencing project: providing services to taxonomists for standard genome sequencing and annotation.</title>
        <authorList>
            <consortium name="The Broad Institute Genomics Platform"/>
            <consortium name="The Broad Institute Genome Sequencing Center for Infectious Disease"/>
            <person name="Wu L."/>
            <person name="Ma J."/>
        </authorList>
    </citation>
    <scope>NUCLEOTIDE SEQUENCE [LARGE SCALE GENOMIC DNA]</scope>
    <source>
        <strain evidence="3">JCM 10425</strain>
    </source>
</reference>